<organism evidence="2 3">
    <name type="scientific">Sporothrix schenckii (strain ATCC 58251 / de Perez 2211183)</name>
    <name type="common">Rose-picker's disease fungus</name>
    <dbReference type="NCBI Taxonomy" id="1391915"/>
    <lineage>
        <taxon>Eukaryota</taxon>
        <taxon>Fungi</taxon>
        <taxon>Dikarya</taxon>
        <taxon>Ascomycota</taxon>
        <taxon>Pezizomycotina</taxon>
        <taxon>Sordariomycetes</taxon>
        <taxon>Sordariomycetidae</taxon>
        <taxon>Ophiostomatales</taxon>
        <taxon>Ophiostomataceae</taxon>
        <taxon>Sporothrix</taxon>
    </lineage>
</organism>
<accession>U7Q555</accession>
<keyword evidence="3" id="KW-1185">Reference proteome</keyword>
<dbReference type="Proteomes" id="UP000018087">
    <property type="component" value="Unassembled WGS sequence"/>
</dbReference>
<dbReference type="HOGENOM" id="CLU_1788062_0_0_1"/>
<evidence type="ECO:0000256" key="1">
    <source>
        <dbReference type="SAM" id="MobiDB-lite"/>
    </source>
</evidence>
<dbReference type="STRING" id="1391915.U7Q555"/>
<dbReference type="eggNOG" id="ENOG502SYJR">
    <property type="taxonomic scope" value="Eukaryota"/>
</dbReference>
<dbReference type="OrthoDB" id="4177740at2759"/>
<dbReference type="EMBL" id="KI440842">
    <property type="protein sequence ID" value="ERT01851.1"/>
    <property type="molecule type" value="Genomic_DNA"/>
</dbReference>
<proteinExistence type="predicted"/>
<protein>
    <submittedName>
        <fullName evidence="2">Uncharacterized protein</fullName>
    </submittedName>
</protein>
<feature type="region of interest" description="Disordered" evidence="1">
    <location>
        <begin position="1"/>
        <end position="20"/>
    </location>
</feature>
<name>U7Q555_SPOS1</name>
<sequence length="145" mass="16038">MSTNTQPEEAPQWQRETHNEDARVDLSGLVPHATMVVAEPCAFGATDVLLGDVLAAVELMRRQHDTTARIVQAHFDGHRLFIRQSRLLDLNADEPTPDAYLLLRWMASRPQGNTEYGKPFCTDDAPMAITTKEPEEPSSAVAVLG</sequence>
<evidence type="ECO:0000313" key="3">
    <source>
        <dbReference type="Proteomes" id="UP000018087"/>
    </source>
</evidence>
<evidence type="ECO:0000313" key="2">
    <source>
        <dbReference type="EMBL" id="ERT01851.1"/>
    </source>
</evidence>
<dbReference type="AlphaFoldDB" id="U7Q555"/>
<gene>
    <name evidence="2" type="ORF">HMPREF1624_00145</name>
</gene>
<reference evidence="3" key="1">
    <citation type="journal article" date="2014" name="Genome Announc.">
        <title>Genome sequence of the pathogenic fungus Sporothrix schenckii (ATCC 58251).</title>
        <authorList>
            <person name="Cuomo C.A."/>
            <person name="Rodriguez-Del Valle N."/>
            <person name="Perez-Sanchez L."/>
            <person name="Abouelleil A."/>
            <person name="Goldberg J."/>
            <person name="Young S."/>
            <person name="Zeng Q."/>
            <person name="Birren B.W."/>
        </authorList>
    </citation>
    <scope>NUCLEOTIDE SEQUENCE [LARGE SCALE GENOMIC DNA]</scope>
    <source>
        <strain evidence="3">ATCC 58251 / de Perez 2211183</strain>
    </source>
</reference>